<accession>A0A9W7T1X7</accession>
<evidence type="ECO:0000256" key="1">
    <source>
        <dbReference type="SAM" id="Phobius"/>
    </source>
</evidence>
<comment type="caution">
    <text evidence="3">The sequence shown here is derived from an EMBL/GenBank/DDBJ whole genome shotgun (WGS) entry which is preliminary data.</text>
</comment>
<dbReference type="EMBL" id="JAFHDT010000491">
    <property type="protein sequence ID" value="KAI7789355.1"/>
    <property type="molecule type" value="Genomic_DNA"/>
</dbReference>
<dbReference type="InterPro" id="IPR013106">
    <property type="entry name" value="Ig_V-set"/>
</dbReference>
<organism evidence="3 4">
    <name type="scientific">Triplophysa rosa</name>
    <name type="common">Cave loach</name>
    <dbReference type="NCBI Taxonomy" id="992332"/>
    <lineage>
        <taxon>Eukaryota</taxon>
        <taxon>Metazoa</taxon>
        <taxon>Chordata</taxon>
        <taxon>Craniata</taxon>
        <taxon>Vertebrata</taxon>
        <taxon>Euteleostomi</taxon>
        <taxon>Actinopterygii</taxon>
        <taxon>Neopterygii</taxon>
        <taxon>Teleostei</taxon>
        <taxon>Ostariophysi</taxon>
        <taxon>Cypriniformes</taxon>
        <taxon>Nemacheilidae</taxon>
        <taxon>Triplophysa</taxon>
    </lineage>
</organism>
<name>A0A9W7T1X7_TRIRA</name>
<dbReference type="AlphaFoldDB" id="A0A9W7T1X7"/>
<keyword evidence="1" id="KW-1133">Transmembrane helix</keyword>
<reference evidence="3" key="1">
    <citation type="submission" date="2021-02" db="EMBL/GenBank/DDBJ databases">
        <title>Comparative genomics reveals that relaxation of natural selection precedes convergent phenotypic evolution of cavefish.</title>
        <authorList>
            <person name="Peng Z."/>
        </authorList>
    </citation>
    <scope>NUCLEOTIDE SEQUENCE</scope>
    <source>
        <tissue evidence="3">Muscle</tissue>
    </source>
</reference>
<dbReference type="SUPFAM" id="SSF48726">
    <property type="entry name" value="Immunoglobulin"/>
    <property type="match status" value="1"/>
</dbReference>
<dbReference type="Pfam" id="PF07686">
    <property type="entry name" value="V-set"/>
    <property type="match status" value="1"/>
</dbReference>
<dbReference type="Gene3D" id="2.60.40.10">
    <property type="entry name" value="Immunoglobulins"/>
    <property type="match status" value="1"/>
</dbReference>
<proteinExistence type="predicted"/>
<keyword evidence="1" id="KW-0812">Transmembrane</keyword>
<evidence type="ECO:0000313" key="4">
    <source>
        <dbReference type="Proteomes" id="UP001059041"/>
    </source>
</evidence>
<sequence>MSVYLIFFIHSAFKCEFLIITAVLIDLFVWCQAAETLDQLTDLGQNVTINCDLDEGDIYWLLLKVPDPPVMILHTLSTTSLFFNTTFRQKYSVQSKNHLFINNITVNELGVYYCMKTDTPPKFSSGIRLHINEPTESPNEEIRYIHQNQTLWQTLTLILGLLNGVLFIVVIGLLKVFVVGHKKFGECSQLNTDLQQNQVHEDPNQLQYAEVDFTKVRKKSRPSKADSTYAALNLPKLRTQQYD</sequence>
<gene>
    <name evidence="3" type="ORF">IRJ41_007472</name>
</gene>
<dbReference type="SMART" id="SM00409">
    <property type="entry name" value="IG"/>
    <property type="match status" value="1"/>
</dbReference>
<feature type="domain" description="Immunoglobulin" evidence="2">
    <location>
        <begin position="36"/>
        <end position="132"/>
    </location>
</feature>
<protein>
    <recommendedName>
        <fullName evidence="2">Immunoglobulin domain-containing protein</fullName>
    </recommendedName>
</protein>
<dbReference type="InterPro" id="IPR003599">
    <property type="entry name" value="Ig_sub"/>
</dbReference>
<feature type="transmembrane region" description="Helical" evidence="1">
    <location>
        <begin position="151"/>
        <end position="174"/>
    </location>
</feature>
<dbReference type="InterPro" id="IPR036179">
    <property type="entry name" value="Ig-like_dom_sf"/>
</dbReference>
<dbReference type="Proteomes" id="UP001059041">
    <property type="component" value="Unassembled WGS sequence"/>
</dbReference>
<dbReference type="InterPro" id="IPR013783">
    <property type="entry name" value="Ig-like_fold"/>
</dbReference>
<keyword evidence="4" id="KW-1185">Reference proteome</keyword>
<evidence type="ECO:0000313" key="3">
    <source>
        <dbReference type="EMBL" id="KAI7789355.1"/>
    </source>
</evidence>
<evidence type="ECO:0000259" key="2">
    <source>
        <dbReference type="SMART" id="SM00409"/>
    </source>
</evidence>
<keyword evidence="1" id="KW-0472">Membrane</keyword>